<dbReference type="OrthoDB" id="4174719at2"/>
<dbReference type="Gene3D" id="3.30.1060.10">
    <property type="entry name" value="Peptide methionine sulphoxide reductase MsrA"/>
    <property type="match status" value="1"/>
</dbReference>
<evidence type="ECO:0000313" key="6">
    <source>
        <dbReference type="EMBL" id="KPM49972.1"/>
    </source>
</evidence>
<dbReference type="RefSeq" id="WP_055144659.1">
    <property type="nucleotide sequence ID" value="NZ_JXSZ01000005.1"/>
</dbReference>
<name>A0A0N8HAE8_9BACT</name>
<dbReference type="Proteomes" id="UP000050454">
    <property type="component" value="Unassembled WGS sequence"/>
</dbReference>
<sequence length="218" mass="24809">MKNLLLASLLPLLAFFQLRDCEGGNQQNSAYEAPSADELAKLETAYFASGCFWCVEAIYESVKGVKEVVSGYSGGFKNNPTYEQVGRKTTGHAETVAVYYDPTVVSFKTLVDVFYGSQDPTTYGQRPDFGEPYRSIIFYENDKEKAIAEAAKEAVQKNYSKPVVTEIKKFEKFWPAEDYHQNYEKLNPNQPYVRSVSVPRLNRFKEKFPELLKEGEKL</sequence>
<dbReference type="Pfam" id="PF01625">
    <property type="entry name" value="PMSR"/>
    <property type="match status" value="1"/>
</dbReference>
<reference evidence="6 7" key="1">
    <citation type="submission" date="2015-07" db="EMBL/GenBank/DDBJ databases">
        <title>The draft genome sequence of Leadbetterella sp. JN14-9.</title>
        <authorList>
            <person name="Liu Y."/>
            <person name="Du J."/>
            <person name="Shao Z."/>
        </authorList>
    </citation>
    <scope>NUCLEOTIDE SEQUENCE [LARGE SCALE GENOMIC DNA]</scope>
    <source>
        <strain evidence="6 7">JN14-9</strain>
    </source>
</reference>
<dbReference type="EMBL" id="LGTQ01000005">
    <property type="protein sequence ID" value="KPM49972.1"/>
    <property type="molecule type" value="Genomic_DNA"/>
</dbReference>
<evidence type="ECO:0000259" key="5">
    <source>
        <dbReference type="Pfam" id="PF01625"/>
    </source>
</evidence>
<evidence type="ECO:0000256" key="2">
    <source>
        <dbReference type="ARBA" id="ARBA00047806"/>
    </source>
</evidence>
<dbReference type="PATRIC" id="fig|1605367.3.peg.2414"/>
<feature type="active site" evidence="4">
    <location>
        <position position="51"/>
    </location>
</feature>
<comment type="catalytic activity">
    <reaction evidence="3 4">
        <text>[thioredoxin]-disulfide + L-methionine + H2O = L-methionine (S)-S-oxide + [thioredoxin]-dithiol</text>
        <dbReference type="Rhea" id="RHEA:19993"/>
        <dbReference type="Rhea" id="RHEA-COMP:10698"/>
        <dbReference type="Rhea" id="RHEA-COMP:10700"/>
        <dbReference type="ChEBI" id="CHEBI:15377"/>
        <dbReference type="ChEBI" id="CHEBI:29950"/>
        <dbReference type="ChEBI" id="CHEBI:50058"/>
        <dbReference type="ChEBI" id="CHEBI:57844"/>
        <dbReference type="ChEBI" id="CHEBI:58772"/>
        <dbReference type="EC" id="1.8.4.11"/>
    </reaction>
</comment>
<dbReference type="AlphaFoldDB" id="A0A0N8HAE8"/>
<feature type="domain" description="Peptide methionine sulphoxide reductase MsrA" evidence="5">
    <location>
        <begin position="44"/>
        <end position="192"/>
    </location>
</feature>
<dbReference type="InterPro" id="IPR002569">
    <property type="entry name" value="Met_Sox_Rdtase_MsrA_dom"/>
</dbReference>
<dbReference type="SUPFAM" id="SSF55068">
    <property type="entry name" value="Peptide methionine sulfoxide reductase"/>
    <property type="match status" value="1"/>
</dbReference>
<proteinExistence type="inferred from homology"/>
<dbReference type="GO" id="GO:0033744">
    <property type="term" value="F:L-methionine:thioredoxin-disulfide S-oxidoreductase activity"/>
    <property type="evidence" value="ECO:0007669"/>
    <property type="project" value="RHEA"/>
</dbReference>
<evidence type="ECO:0000256" key="4">
    <source>
        <dbReference type="HAMAP-Rule" id="MF_01401"/>
    </source>
</evidence>
<comment type="catalytic activity">
    <reaction evidence="2 4">
        <text>L-methionyl-[protein] + [thioredoxin]-disulfide + H2O = L-methionyl-(S)-S-oxide-[protein] + [thioredoxin]-dithiol</text>
        <dbReference type="Rhea" id="RHEA:14217"/>
        <dbReference type="Rhea" id="RHEA-COMP:10698"/>
        <dbReference type="Rhea" id="RHEA-COMP:10700"/>
        <dbReference type="Rhea" id="RHEA-COMP:12313"/>
        <dbReference type="Rhea" id="RHEA-COMP:12315"/>
        <dbReference type="ChEBI" id="CHEBI:15377"/>
        <dbReference type="ChEBI" id="CHEBI:16044"/>
        <dbReference type="ChEBI" id="CHEBI:29950"/>
        <dbReference type="ChEBI" id="CHEBI:44120"/>
        <dbReference type="ChEBI" id="CHEBI:50058"/>
        <dbReference type="EC" id="1.8.4.11"/>
    </reaction>
</comment>
<dbReference type="GO" id="GO:0008113">
    <property type="term" value="F:peptide-methionine (S)-S-oxide reductase activity"/>
    <property type="evidence" value="ECO:0007669"/>
    <property type="project" value="UniProtKB-UniRule"/>
</dbReference>
<evidence type="ECO:0000256" key="1">
    <source>
        <dbReference type="ARBA" id="ARBA00023002"/>
    </source>
</evidence>
<evidence type="ECO:0000256" key="3">
    <source>
        <dbReference type="ARBA" id="ARBA00048782"/>
    </source>
</evidence>
<dbReference type="PANTHER" id="PTHR43774:SF1">
    <property type="entry name" value="PEPTIDE METHIONINE SULFOXIDE REDUCTASE MSRA 2"/>
    <property type="match status" value="1"/>
</dbReference>
<protein>
    <recommendedName>
        <fullName evidence="4">Peptide methionine sulfoxide reductase MsrA</fullName>
        <shortName evidence="4">Protein-methionine-S-oxide reductase</shortName>
        <ecNumber evidence="4">1.8.4.11</ecNumber>
    </recommendedName>
    <alternativeName>
        <fullName evidence="4">Peptide-methionine (S)-S-oxide reductase</fullName>
        <shortName evidence="4">Peptide Met(O) reductase</shortName>
    </alternativeName>
</protein>
<dbReference type="InterPro" id="IPR036509">
    <property type="entry name" value="Met_Sox_Rdtase_MsrA_sf"/>
</dbReference>
<dbReference type="HAMAP" id="MF_01401">
    <property type="entry name" value="MsrA"/>
    <property type="match status" value="1"/>
</dbReference>
<dbReference type="NCBIfam" id="TIGR00401">
    <property type="entry name" value="msrA"/>
    <property type="match status" value="1"/>
</dbReference>
<evidence type="ECO:0000313" key="7">
    <source>
        <dbReference type="Proteomes" id="UP000050454"/>
    </source>
</evidence>
<comment type="caution">
    <text evidence="6">The sequence shown here is derived from an EMBL/GenBank/DDBJ whole genome shotgun (WGS) entry which is preliminary data.</text>
</comment>
<dbReference type="PANTHER" id="PTHR43774">
    <property type="entry name" value="PEPTIDE METHIONINE SULFOXIDE REDUCTASE"/>
    <property type="match status" value="1"/>
</dbReference>
<comment type="similarity">
    <text evidence="4">Belongs to the MsrA Met sulfoxide reductase family.</text>
</comment>
<dbReference type="STRING" id="1605367.AFM12_05285"/>
<gene>
    <name evidence="4" type="primary">msrA</name>
    <name evidence="6" type="ORF">AFM12_05285</name>
</gene>
<comment type="function">
    <text evidence="4">Has an important function as a repair enzyme for proteins that have been inactivated by oxidation. Catalyzes the reversible oxidation-reduction of methionine sulfoxide in proteins to methionine.</text>
</comment>
<keyword evidence="1 4" id="KW-0560">Oxidoreductase</keyword>
<dbReference type="EC" id="1.8.4.11" evidence="4"/>
<organism evidence="6 7">
    <name type="scientific">Jiulongibacter sediminis</name>
    <dbReference type="NCBI Taxonomy" id="1605367"/>
    <lineage>
        <taxon>Bacteria</taxon>
        <taxon>Pseudomonadati</taxon>
        <taxon>Bacteroidota</taxon>
        <taxon>Cytophagia</taxon>
        <taxon>Cytophagales</taxon>
        <taxon>Leadbetterellaceae</taxon>
        <taxon>Jiulongibacter</taxon>
    </lineage>
</organism>
<keyword evidence="7" id="KW-1185">Reference proteome</keyword>
<accession>A0A0N8HAE8</accession>